<evidence type="ECO:0000313" key="7">
    <source>
        <dbReference type="EMBL" id="KAK2070285.1"/>
    </source>
</evidence>
<gene>
    <name evidence="7" type="ORF">P8C59_004792</name>
</gene>
<dbReference type="Proteomes" id="UP001217918">
    <property type="component" value="Unassembled WGS sequence"/>
</dbReference>
<dbReference type="InterPro" id="IPR001222">
    <property type="entry name" value="Znf_TFIIS"/>
</dbReference>
<dbReference type="SMART" id="SM00440">
    <property type="entry name" value="ZnF_C2C2"/>
    <property type="match status" value="1"/>
</dbReference>
<dbReference type="CDD" id="cd10507">
    <property type="entry name" value="Zn-ribbon_RPA12"/>
    <property type="match status" value="1"/>
</dbReference>
<dbReference type="InterPro" id="IPR034004">
    <property type="entry name" value="Zn_ribbon_RPA12_C"/>
</dbReference>
<reference evidence="7" key="1">
    <citation type="journal article" date="2023" name="Mol. Plant Microbe Interact.">
        <title>Elucidating the Obligate Nature and Biological Capacity of an Invasive Fungal Corn Pathogen.</title>
        <authorList>
            <person name="MacCready J.S."/>
            <person name="Roggenkamp E.M."/>
            <person name="Gdanetz K."/>
            <person name="Chilvers M.I."/>
        </authorList>
    </citation>
    <scope>NUCLEOTIDE SEQUENCE</scope>
    <source>
        <strain evidence="7">PM02</strain>
    </source>
</reference>
<keyword evidence="2 4" id="KW-0863">Zinc-finger</keyword>
<evidence type="ECO:0000256" key="2">
    <source>
        <dbReference type="ARBA" id="ARBA00022771"/>
    </source>
</evidence>
<dbReference type="GO" id="GO:0003676">
    <property type="term" value="F:nucleic acid binding"/>
    <property type="evidence" value="ECO:0007669"/>
    <property type="project" value="InterPro"/>
</dbReference>
<evidence type="ECO:0000259" key="6">
    <source>
        <dbReference type="PROSITE" id="PS51133"/>
    </source>
</evidence>
<evidence type="ECO:0000313" key="8">
    <source>
        <dbReference type="Proteomes" id="UP001217918"/>
    </source>
</evidence>
<sequence length="113" mass="12737">MKMQKGVVCRESWSSGRQPCVRDPGGYNNDVAPTVIVTRTKASDFPSLLRQKLSNVQTVERHKISTEQVDPNTECEKCGRRGIRFSEMQTRGADEGSTISYNCDCGHRWTLNN</sequence>
<dbReference type="GO" id="GO:0008270">
    <property type="term" value="F:zinc ion binding"/>
    <property type="evidence" value="ECO:0007669"/>
    <property type="project" value="UniProtKB-KW"/>
</dbReference>
<protein>
    <recommendedName>
        <fullName evidence="6">TFIIS-type domain-containing protein</fullName>
    </recommendedName>
</protein>
<dbReference type="Pfam" id="PF01096">
    <property type="entry name" value="Zn_ribbon_TFIIS"/>
    <property type="match status" value="1"/>
</dbReference>
<keyword evidence="3" id="KW-0862">Zinc</keyword>
<proteinExistence type="predicted"/>
<accession>A0AAD9I479</accession>
<dbReference type="SUPFAM" id="SSF57783">
    <property type="entry name" value="Zinc beta-ribbon"/>
    <property type="match status" value="1"/>
</dbReference>
<comment type="caution">
    <text evidence="7">The sequence shown here is derived from an EMBL/GenBank/DDBJ whole genome shotgun (WGS) entry which is preliminary data.</text>
</comment>
<dbReference type="EMBL" id="JAQQPM010000003">
    <property type="protein sequence ID" value="KAK2070285.1"/>
    <property type="molecule type" value="Genomic_DNA"/>
</dbReference>
<evidence type="ECO:0000256" key="3">
    <source>
        <dbReference type="ARBA" id="ARBA00022833"/>
    </source>
</evidence>
<feature type="domain" description="TFIIS-type" evidence="6">
    <location>
        <begin position="71"/>
        <end position="110"/>
    </location>
</feature>
<dbReference type="Gene3D" id="2.20.25.10">
    <property type="match status" value="1"/>
</dbReference>
<organism evidence="7 8">
    <name type="scientific">Phyllachora maydis</name>
    <dbReference type="NCBI Taxonomy" id="1825666"/>
    <lineage>
        <taxon>Eukaryota</taxon>
        <taxon>Fungi</taxon>
        <taxon>Dikarya</taxon>
        <taxon>Ascomycota</taxon>
        <taxon>Pezizomycotina</taxon>
        <taxon>Sordariomycetes</taxon>
        <taxon>Sordariomycetidae</taxon>
        <taxon>Phyllachorales</taxon>
        <taxon>Phyllachoraceae</taxon>
        <taxon>Phyllachora</taxon>
    </lineage>
</organism>
<keyword evidence="8" id="KW-1185">Reference proteome</keyword>
<keyword evidence="1" id="KW-0479">Metal-binding</keyword>
<evidence type="ECO:0000256" key="5">
    <source>
        <dbReference type="SAM" id="MobiDB-lite"/>
    </source>
</evidence>
<dbReference type="AlphaFoldDB" id="A0AAD9I479"/>
<dbReference type="PROSITE" id="PS51133">
    <property type="entry name" value="ZF_TFIIS_2"/>
    <property type="match status" value="1"/>
</dbReference>
<feature type="region of interest" description="Disordered" evidence="5">
    <location>
        <begin position="1"/>
        <end position="25"/>
    </location>
</feature>
<dbReference type="GO" id="GO:0006351">
    <property type="term" value="P:DNA-templated transcription"/>
    <property type="evidence" value="ECO:0007669"/>
    <property type="project" value="InterPro"/>
</dbReference>
<name>A0AAD9I479_9PEZI</name>
<evidence type="ECO:0000256" key="1">
    <source>
        <dbReference type="ARBA" id="ARBA00022723"/>
    </source>
</evidence>
<evidence type="ECO:0000256" key="4">
    <source>
        <dbReference type="PROSITE-ProRule" id="PRU00472"/>
    </source>
</evidence>